<name>A0A382C865_9ZZZZ</name>
<dbReference type="AlphaFoldDB" id="A0A382C865"/>
<gene>
    <name evidence="2" type="ORF">METZ01_LOCUS174913</name>
</gene>
<organism evidence="2">
    <name type="scientific">marine metagenome</name>
    <dbReference type="NCBI Taxonomy" id="408172"/>
    <lineage>
        <taxon>unclassified sequences</taxon>
        <taxon>metagenomes</taxon>
        <taxon>ecological metagenomes</taxon>
    </lineage>
</organism>
<dbReference type="SUPFAM" id="SSF52833">
    <property type="entry name" value="Thioredoxin-like"/>
    <property type="match status" value="1"/>
</dbReference>
<dbReference type="Pfam" id="PF01323">
    <property type="entry name" value="DSBA"/>
    <property type="match status" value="1"/>
</dbReference>
<proteinExistence type="predicted"/>
<dbReference type="EMBL" id="UINC01033185">
    <property type="protein sequence ID" value="SVB22059.1"/>
    <property type="molecule type" value="Genomic_DNA"/>
</dbReference>
<feature type="domain" description="DSBA-like thioredoxin" evidence="1">
    <location>
        <begin position="85"/>
        <end position="184"/>
    </location>
</feature>
<protein>
    <recommendedName>
        <fullName evidence="1">DSBA-like thioredoxin domain-containing protein</fullName>
    </recommendedName>
</protein>
<reference evidence="2" key="1">
    <citation type="submission" date="2018-05" db="EMBL/GenBank/DDBJ databases">
        <authorList>
            <person name="Lanie J.A."/>
            <person name="Ng W.-L."/>
            <person name="Kazmierczak K.M."/>
            <person name="Andrzejewski T.M."/>
            <person name="Davidsen T.M."/>
            <person name="Wayne K.J."/>
            <person name="Tettelin H."/>
            <person name="Glass J.I."/>
            <person name="Rusch D."/>
            <person name="Podicherti R."/>
            <person name="Tsui H.-C.T."/>
            <person name="Winkler M.E."/>
        </authorList>
    </citation>
    <scope>NUCLEOTIDE SEQUENCE</scope>
</reference>
<dbReference type="InterPro" id="IPR036249">
    <property type="entry name" value="Thioredoxin-like_sf"/>
</dbReference>
<evidence type="ECO:0000313" key="2">
    <source>
        <dbReference type="EMBL" id="SVB22059.1"/>
    </source>
</evidence>
<dbReference type="InterPro" id="IPR001853">
    <property type="entry name" value="DSBA-like_thioredoxin_dom"/>
</dbReference>
<evidence type="ECO:0000259" key="1">
    <source>
        <dbReference type="Pfam" id="PF01323"/>
    </source>
</evidence>
<dbReference type="Gene3D" id="3.40.30.10">
    <property type="entry name" value="Glutaredoxin"/>
    <property type="match status" value="1"/>
</dbReference>
<sequence>MLRDKYDVDVNFKLVYPIAIRMPEFFERKNLFTYFWWKMIDMKFKARRLGMKMIFPMRPDPIQQDTLTGKISDHQPYIFDICHFLQAVEKDKQLDFALEISQCIFGGVKDWHTDESLMRATSKLELNFHEIKQRVSESEKDLIEEIKKNQKAQLEVGHHGVPLTVFKDKFFFGQDKFDELVEELEKHGLKK</sequence>
<accession>A0A382C865</accession>
<dbReference type="GO" id="GO:0016491">
    <property type="term" value="F:oxidoreductase activity"/>
    <property type="evidence" value="ECO:0007669"/>
    <property type="project" value="InterPro"/>
</dbReference>